<sequence>MSMKMIEEQGAFPSAESEIESLRSKILEFKSTFDGLQTTLETERKRSSDLLTDLEMEEKRNEELINATSILKQKIGHAILENDRYRSILEVTNSELILKIKELEEQKARYEDLQREQASDEMEMRQHHPAMDGQQHRTNTVCKAVRNEENNCPGILTETKSLTPGSEREKDEASQEIEQKNNSELSAALQQKQAQYQARRARQVFQNLRHSFDNLKLVLDTI</sequence>
<reference evidence="3 4" key="1">
    <citation type="submission" date="2024-02" db="EMBL/GenBank/DDBJ databases">
        <authorList>
            <person name="Daric V."/>
            <person name="Darras S."/>
        </authorList>
    </citation>
    <scope>NUCLEOTIDE SEQUENCE [LARGE SCALE GENOMIC DNA]</scope>
</reference>
<evidence type="ECO:0000256" key="1">
    <source>
        <dbReference type="SAM" id="Coils"/>
    </source>
</evidence>
<gene>
    <name evidence="3" type="ORF">CVLEPA_LOCUS22872</name>
</gene>
<evidence type="ECO:0000313" key="3">
    <source>
        <dbReference type="EMBL" id="CAK8690240.1"/>
    </source>
</evidence>
<evidence type="ECO:0000256" key="2">
    <source>
        <dbReference type="SAM" id="MobiDB-lite"/>
    </source>
</evidence>
<organism evidence="3 4">
    <name type="scientific">Clavelina lepadiformis</name>
    <name type="common">Light-bulb sea squirt</name>
    <name type="synonym">Ascidia lepadiformis</name>
    <dbReference type="NCBI Taxonomy" id="159417"/>
    <lineage>
        <taxon>Eukaryota</taxon>
        <taxon>Metazoa</taxon>
        <taxon>Chordata</taxon>
        <taxon>Tunicata</taxon>
        <taxon>Ascidiacea</taxon>
        <taxon>Aplousobranchia</taxon>
        <taxon>Clavelinidae</taxon>
        <taxon>Clavelina</taxon>
    </lineage>
</organism>
<feature type="compositionally biased region" description="Basic and acidic residues" evidence="2">
    <location>
        <begin position="166"/>
        <end position="181"/>
    </location>
</feature>
<name>A0ABP0GJ48_CLALP</name>
<proteinExistence type="predicted"/>
<keyword evidence="4" id="KW-1185">Reference proteome</keyword>
<dbReference type="Proteomes" id="UP001642483">
    <property type="component" value="Unassembled WGS sequence"/>
</dbReference>
<feature type="coiled-coil region" evidence="1">
    <location>
        <begin position="54"/>
        <end position="123"/>
    </location>
</feature>
<comment type="caution">
    <text evidence="3">The sequence shown here is derived from an EMBL/GenBank/DDBJ whole genome shotgun (WGS) entry which is preliminary data.</text>
</comment>
<keyword evidence="1" id="KW-0175">Coiled coil</keyword>
<evidence type="ECO:0000313" key="4">
    <source>
        <dbReference type="Proteomes" id="UP001642483"/>
    </source>
</evidence>
<protein>
    <submittedName>
        <fullName evidence="3">Uncharacterized protein</fullName>
    </submittedName>
</protein>
<accession>A0ABP0GJ48</accession>
<feature type="region of interest" description="Disordered" evidence="2">
    <location>
        <begin position="154"/>
        <end position="184"/>
    </location>
</feature>
<dbReference type="EMBL" id="CAWYQH010000114">
    <property type="protein sequence ID" value="CAK8690240.1"/>
    <property type="molecule type" value="Genomic_DNA"/>
</dbReference>